<gene>
    <name evidence="2" type="ordered locus">Mnod_5585</name>
</gene>
<organism evidence="2 3">
    <name type="scientific">Methylobacterium nodulans (strain LMG 21967 / CNCM I-2342 / ORS 2060)</name>
    <dbReference type="NCBI Taxonomy" id="460265"/>
    <lineage>
        <taxon>Bacteria</taxon>
        <taxon>Pseudomonadati</taxon>
        <taxon>Pseudomonadota</taxon>
        <taxon>Alphaproteobacteria</taxon>
        <taxon>Hyphomicrobiales</taxon>
        <taxon>Methylobacteriaceae</taxon>
        <taxon>Methylobacterium</taxon>
    </lineage>
</organism>
<accession>B8IPA9</accession>
<evidence type="ECO:0000313" key="3">
    <source>
        <dbReference type="Proteomes" id="UP000008207"/>
    </source>
</evidence>
<dbReference type="EMBL" id="CP001349">
    <property type="protein sequence ID" value="ACL60427.1"/>
    <property type="molecule type" value="Genomic_DNA"/>
</dbReference>
<evidence type="ECO:0000313" key="2">
    <source>
        <dbReference type="EMBL" id="ACL60427.1"/>
    </source>
</evidence>
<reference evidence="2 3" key="1">
    <citation type="submission" date="2009-01" db="EMBL/GenBank/DDBJ databases">
        <title>Complete sequence of chromosome of Methylobacterium nodulans ORS 2060.</title>
        <authorList>
            <consortium name="US DOE Joint Genome Institute"/>
            <person name="Lucas S."/>
            <person name="Copeland A."/>
            <person name="Lapidus A."/>
            <person name="Glavina del Rio T."/>
            <person name="Dalin E."/>
            <person name="Tice H."/>
            <person name="Bruce D."/>
            <person name="Goodwin L."/>
            <person name="Pitluck S."/>
            <person name="Sims D."/>
            <person name="Brettin T."/>
            <person name="Detter J.C."/>
            <person name="Han C."/>
            <person name="Larimer F."/>
            <person name="Land M."/>
            <person name="Hauser L."/>
            <person name="Kyrpides N."/>
            <person name="Ivanova N."/>
            <person name="Marx C.J."/>
            <person name="Richardson P."/>
        </authorList>
    </citation>
    <scope>NUCLEOTIDE SEQUENCE [LARGE SCALE GENOMIC DNA]</scope>
    <source>
        <strain evidence="3">LMG 21967 / CNCM I-2342 / ORS 2060</strain>
    </source>
</reference>
<protein>
    <submittedName>
        <fullName evidence="2">Uncharacterized protein</fullName>
    </submittedName>
</protein>
<keyword evidence="1" id="KW-0812">Transmembrane</keyword>
<proteinExistence type="predicted"/>
<dbReference type="RefSeq" id="WP_015932032.1">
    <property type="nucleotide sequence ID" value="NC_011894.1"/>
</dbReference>
<dbReference type="HOGENOM" id="CLU_3119682_0_0_5"/>
<evidence type="ECO:0000256" key="1">
    <source>
        <dbReference type="SAM" id="Phobius"/>
    </source>
</evidence>
<name>B8IPA9_METNO</name>
<dbReference type="AlphaFoldDB" id="B8IPA9"/>
<dbReference type="Proteomes" id="UP000008207">
    <property type="component" value="Chromosome"/>
</dbReference>
<dbReference type="STRING" id="460265.Mnod_5585"/>
<keyword evidence="1" id="KW-0472">Membrane</keyword>
<dbReference type="KEGG" id="mno:Mnod_5585"/>
<keyword evidence="3" id="KW-1185">Reference proteome</keyword>
<feature type="transmembrane region" description="Helical" evidence="1">
    <location>
        <begin position="30"/>
        <end position="48"/>
    </location>
</feature>
<sequence>MEAELHASAHRGPAAHPPASLLGLGLVPRLALAGLAAVCVWGAIAWAVSA</sequence>
<keyword evidence="1" id="KW-1133">Transmembrane helix</keyword>